<dbReference type="SMART" id="SM00360">
    <property type="entry name" value="RRM"/>
    <property type="match status" value="1"/>
</dbReference>
<evidence type="ECO:0000256" key="3">
    <source>
        <dbReference type="SAM" id="MobiDB-lite"/>
    </source>
</evidence>
<feature type="transmembrane region" description="Helical" evidence="4">
    <location>
        <begin position="138"/>
        <end position="158"/>
    </location>
</feature>
<feature type="compositionally biased region" description="Basic residues" evidence="3">
    <location>
        <begin position="398"/>
        <end position="409"/>
    </location>
</feature>
<keyword evidence="4" id="KW-0812">Transmembrane</keyword>
<evidence type="ECO:0000259" key="5">
    <source>
        <dbReference type="PROSITE" id="PS50102"/>
    </source>
</evidence>
<dbReference type="InterPro" id="IPR036390">
    <property type="entry name" value="WH_DNA-bd_sf"/>
</dbReference>
<feature type="domain" description="HTH La-type RNA-binding" evidence="6">
    <location>
        <begin position="98"/>
        <end position="273"/>
    </location>
</feature>
<keyword evidence="8" id="KW-1185">Reference proteome</keyword>
<gene>
    <name evidence="7" type="ORF">ZIOFF_057414</name>
</gene>
<dbReference type="Pfam" id="PF00076">
    <property type="entry name" value="RRM_1"/>
    <property type="match status" value="1"/>
</dbReference>
<name>A0A8J5KBR8_ZINOF</name>
<dbReference type="PANTHER" id="PTHR22792">
    <property type="entry name" value="LUPUS LA PROTEIN-RELATED"/>
    <property type="match status" value="1"/>
</dbReference>
<keyword evidence="1 2" id="KW-0694">RNA-binding</keyword>
<evidence type="ECO:0008006" key="9">
    <source>
        <dbReference type="Google" id="ProtNLM"/>
    </source>
</evidence>
<evidence type="ECO:0000313" key="8">
    <source>
        <dbReference type="Proteomes" id="UP000734854"/>
    </source>
</evidence>
<dbReference type="GO" id="GO:0003729">
    <property type="term" value="F:mRNA binding"/>
    <property type="evidence" value="ECO:0007669"/>
    <property type="project" value="TreeGrafter"/>
</dbReference>
<organism evidence="7 8">
    <name type="scientific">Zingiber officinale</name>
    <name type="common">Ginger</name>
    <name type="synonym">Amomum zingiber</name>
    <dbReference type="NCBI Taxonomy" id="94328"/>
    <lineage>
        <taxon>Eukaryota</taxon>
        <taxon>Viridiplantae</taxon>
        <taxon>Streptophyta</taxon>
        <taxon>Embryophyta</taxon>
        <taxon>Tracheophyta</taxon>
        <taxon>Spermatophyta</taxon>
        <taxon>Magnoliopsida</taxon>
        <taxon>Liliopsida</taxon>
        <taxon>Zingiberales</taxon>
        <taxon>Zingiberaceae</taxon>
        <taxon>Zingiber</taxon>
    </lineage>
</organism>
<dbReference type="Proteomes" id="UP000734854">
    <property type="component" value="Unassembled WGS sequence"/>
</dbReference>
<dbReference type="InterPro" id="IPR012677">
    <property type="entry name" value="Nucleotide-bd_a/b_plait_sf"/>
</dbReference>
<evidence type="ECO:0000313" key="7">
    <source>
        <dbReference type="EMBL" id="KAG6480826.1"/>
    </source>
</evidence>
<sequence>MEENQLEGLGSLSLLPPPLPSLDVGVALSDPSGDAAARREAQGSEADPTRVAAPGRDSGEEGIVSDVTTAFHVEVDIFDAARGDVSLREAEVALSGPVVLSGELRDEIVRQVEYYFSDENLSTDSFLLTFIKKDKEGYGILIVYTNGVMYIIWLLLHRKFPEEMYTQLLAMCSCTCILILNCSKNERGVDEGKQILIVAELAVISRSGPATIQLCFILASIPIKVISSFRRMKKLTQELSLIGAALTTSSQLTVVVSEDGRKVKRLQPSSVEIADTKLRTVIVENLPDDCSEANIRRIFGKLGKIVKVTVHNPHLMEKLTSQSKSRIILSSKIHSFVEYGTVEAAESAEKHWLSSKGRKVTISENNSSLVEEPTADGEKISIDCHNEVAMKEEGGRGKGIRRTKYKSRGRGQAQQNGNCHGGSASGVELVNKHVQGPRMPDGTRGFAFGRGKPTS</sequence>
<dbReference type="PANTHER" id="PTHR22792:SF159">
    <property type="entry name" value="LA-RELATED PROTEIN 1B-RELATED"/>
    <property type="match status" value="1"/>
</dbReference>
<comment type="caution">
    <text evidence="7">The sequence shown here is derived from an EMBL/GenBank/DDBJ whole genome shotgun (WGS) entry which is preliminary data.</text>
</comment>
<reference evidence="7 8" key="1">
    <citation type="submission" date="2020-08" db="EMBL/GenBank/DDBJ databases">
        <title>Plant Genome Project.</title>
        <authorList>
            <person name="Zhang R.-G."/>
        </authorList>
    </citation>
    <scope>NUCLEOTIDE SEQUENCE [LARGE SCALE GENOMIC DNA]</scope>
    <source>
        <tissue evidence="7">Rhizome</tissue>
    </source>
</reference>
<feature type="region of interest" description="Disordered" evidence="3">
    <location>
        <begin position="393"/>
        <end position="455"/>
    </location>
</feature>
<evidence type="ECO:0000259" key="6">
    <source>
        <dbReference type="PROSITE" id="PS50961"/>
    </source>
</evidence>
<dbReference type="GO" id="GO:0005634">
    <property type="term" value="C:nucleus"/>
    <property type="evidence" value="ECO:0007669"/>
    <property type="project" value="TreeGrafter"/>
</dbReference>
<dbReference type="SMART" id="SM00715">
    <property type="entry name" value="LA"/>
    <property type="match status" value="2"/>
</dbReference>
<dbReference type="InterPro" id="IPR000504">
    <property type="entry name" value="RRM_dom"/>
</dbReference>
<dbReference type="Gene3D" id="1.10.10.10">
    <property type="entry name" value="Winged helix-like DNA-binding domain superfamily/Winged helix DNA-binding domain"/>
    <property type="match status" value="1"/>
</dbReference>
<accession>A0A8J5KBR8</accession>
<evidence type="ECO:0000256" key="1">
    <source>
        <dbReference type="ARBA" id="ARBA00022884"/>
    </source>
</evidence>
<dbReference type="SUPFAM" id="SSF46785">
    <property type="entry name" value="Winged helix' DNA-binding domain"/>
    <property type="match status" value="2"/>
</dbReference>
<dbReference type="InterPro" id="IPR035979">
    <property type="entry name" value="RBD_domain_sf"/>
</dbReference>
<dbReference type="InterPro" id="IPR045180">
    <property type="entry name" value="La_dom_prot"/>
</dbReference>
<dbReference type="EMBL" id="JACMSC010000016">
    <property type="protein sequence ID" value="KAG6480826.1"/>
    <property type="molecule type" value="Genomic_DNA"/>
</dbReference>
<dbReference type="InterPro" id="IPR036388">
    <property type="entry name" value="WH-like_DNA-bd_sf"/>
</dbReference>
<dbReference type="PROSITE" id="PS50961">
    <property type="entry name" value="HTH_LA"/>
    <property type="match status" value="1"/>
</dbReference>
<feature type="domain" description="RRM" evidence="5">
    <location>
        <begin position="279"/>
        <end position="367"/>
    </location>
</feature>
<dbReference type="Pfam" id="PF05383">
    <property type="entry name" value="La"/>
    <property type="match status" value="1"/>
</dbReference>
<dbReference type="Gene3D" id="3.30.70.330">
    <property type="match status" value="1"/>
</dbReference>
<feature type="region of interest" description="Disordered" evidence="3">
    <location>
        <begin position="23"/>
        <end position="61"/>
    </location>
</feature>
<protein>
    <recommendedName>
        <fullName evidence="9">La-related protein 6A</fullName>
    </recommendedName>
</protein>
<dbReference type="AlphaFoldDB" id="A0A8J5KBR8"/>
<keyword evidence="4" id="KW-0472">Membrane</keyword>
<evidence type="ECO:0000256" key="4">
    <source>
        <dbReference type="SAM" id="Phobius"/>
    </source>
</evidence>
<dbReference type="SUPFAM" id="SSF54928">
    <property type="entry name" value="RNA-binding domain, RBD"/>
    <property type="match status" value="1"/>
</dbReference>
<evidence type="ECO:0000256" key="2">
    <source>
        <dbReference type="PROSITE-ProRule" id="PRU00332"/>
    </source>
</evidence>
<dbReference type="PROSITE" id="PS50102">
    <property type="entry name" value="RRM"/>
    <property type="match status" value="1"/>
</dbReference>
<keyword evidence="4" id="KW-1133">Transmembrane helix</keyword>
<proteinExistence type="predicted"/>
<dbReference type="InterPro" id="IPR006630">
    <property type="entry name" value="La_HTH"/>
</dbReference>